<dbReference type="AlphaFoldDB" id="A0AAE3QI21"/>
<gene>
    <name evidence="2" type="ORF">QNI16_00820</name>
</gene>
<sequence>MKVKNRKSKNKPHPITVERNPDSVYAHIRKALTNSSYRREKDKVEEFSLD</sequence>
<evidence type="ECO:0000313" key="2">
    <source>
        <dbReference type="EMBL" id="MDJ1479001.1"/>
    </source>
</evidence>
<proteinExistence type="predicted"/>
<feature type="compositionally biased region" description="Basic residues" evidence="1">
    <location>
        <begin position="1"/>
        <end position="12"/>
    </location>
</feature>
<comment type="caution">
    <text evidence="2">The sequence shown here is derived from an EMBL/GenBank/DDBJ whole genome shotgun (WGS) entry which is preliminary data.</text>
</comment>
<protein>
    <submittedName>
        <fullName evidence="2">Uncharacterized protein</fullName>
    </submittedName>
</protein>
<dbReference type="EMBL" id="JASJOS010000001">
    <property type="protein sequence ID" value="MDJ1479001.1"/>
    <property type="molecule type" value="Genomic_DNA"/>
</dbReference>
<accession>A0AAE3QI21</accession>
<evidence type="ECO:0000256" key="1">
    <source>
        <dbReference type="SAM" id="MobiDB-lite"/>
    </source>
</evidence>
<dbReference type="RefSeq" id="WP_313974832.1">
    <property type="nucleotide sequence ID" value="NZ_JASJOS010000001.1"/>
</dbReference>
<feature type="region of interest" description="Disordered" evidence="1">
    <location>
        <begin position="1"/>
        <end position="20"/>
    </location>
</feature>
<reference evidence="2" key="1">
    <citation type="submission" date="2023-05" db="EMBL/GenBank/DDBJ databases">
        <authorList>
            <person name="Zhang X."/>
        </authorList>
    </citation>
    <scope>NUCLEOTIDE SEQUENCE</scope>
    <source>
        <strain evidence="2">YF14B1</strain>
    </source>
</reference>
<organism evidence="2 3">
    <name type="scientific">Xanthocytophaga flava</name>
    <dbReference type="NCBI Taxonomy" id="3048013"/>
    <lineage>
        <taxon>Bacteria</taxon>
        <taxon>Pseudomonadati</taxon>
        <taxon>Bacteroidota</taxon>
        <taxon>Cytophagia</taxon>
        <taxon>Cytophagales</taxon>
        <taxon>Rhodocytophagaceae</taxon>
        <taxon>Xanthocytophaga</taxon>
    </lineage>
</organism>
<evidence type="ECO:0000313" key="3">
    <source>
        <dbReference type="Proteomes" id="UP001241110"/>
    </source>
</evidence>
<name>A0AAE3QI21_9BACT</name>
<dbReference type="Proteomes" id="UP001241110">
    <property type="component" value="Unassembled WGS sequence"/>
</dbReference>